<dbReference type="InterPro" id="IPR003399">
    <property type="entry name" value="Mce/MlaD"/>
</dbReference>
<evidence type="ECO:0000259" key="1">
    <source>
        <dbReference type="Pfam" id="PF02470"/>
    </source>
</evidence>
<comment type="caution">
    <text evidence="2">The sequence shown here is derived from an EMBL/GenBank/DDBJ whole genome shotgun (WGS) entry which is preliminary data.</text>
</comment>
<protein>
    <submittedName>
        <fullName evidence="2">MCE family protein</fullName>
    </submittedName>
</protein>
<reference evidence="2 3" key="1">
    <citation type="submission" date="2019-05" db="EMBL/GenBank/DDBJ databases">
        <title>Genomes sequences of two Nocardia cyriacigeorgica environmental isolates, type strains Nocardia asteroides ATCC 19247 and Nocardia cyriacigeorgica DSM 44484.</title>
        <authorList>
            <person name="Vautrin F."/>
            <person name="Bergeron E."/>
            <person name="Dubost A."/>
            <person name="Abrouk D."/>
            <person name="Rodriguez Nava V."/>
            <person name="Pujic P."/>
        </authorList>
    </citation>
    <scope>NUCLEOTIDE SEQUENCE [LARGE SCALE GENOMIC DNA]</scope>
    <source>
        <strain evidence="2 3">EML 1456</strain>
    </source>
</reference>
<dbReference type="InterPro" id="IPR052336">
    <property type="entry name" value="MlaD_Phospholipid_Transporter"/>
</dbReference>
<evidence type="ECO:0000313" key="2">
    <source>
        <dbReference type="EMBL" id="TLF94972.1"/>
    </source>
</evidence>
<dbReference type="OrthoDB" id="4367361at2"/>
<gene>
    <name evidence="2" type="ORF">FEK35_28525</name>
</gene>
<dbReference type="Proteomes" id="UP000308349">
    <property type="component" value="Unassembled WGS sequence"/>
</dbReference>
<dbReference type="PANTHER" id="PTHR33371:SF4">
    <property type="entry name" value="INTERMEMBRANE PHOSPHOLIPID TRANSPORT SYSTEM BINDING PROTEIN MLAD"/>
    <property type="match status" value="1"/>
</dbReference>
<dbReference type="AlphaFoldDB" id="A0A5R8P5M0"/>
<name>A0A5R8P5M0_9NOCA</name>
<accession>A0A5R8P5M0</accession>
<sequence>MRTNGIGDGITPGAEVRLNGVKVGRIDEIAGQPNGQQLITLTLKPSELFGLTDSFDVNYAPSNLFGISEVTIKRRSGGTPLRGGELIDLTAPGRVQDVTMGNLLRQMAAVTTEVLTPELTRLLTQASANIAAFTPMIQAIMSVSRSVADTQRYPSSFLIAQFASFLNGTGIFAENTIKLINEVYHLDALRDPRFDIGVSLVVDQLFPMISDLGWTAKADFNGWSDGLGVLVGQLAEMVPAPARSSADLAELLNRLDASFQDTPNGPQLGLDVVLRGVPAVAVPLLGGKTLPAPTPSGGQR</sequence>
<dbReference type="EMBL" id="VBUU01000044">
    <property type="protein sequence ID" value="TLF94972.1"/>
    <property type="molecule type" value="Genomic_DNA"/>
</dbReference>
<organism evidence="2 3">
    <name type="scientific">Nocardia cyriacigeorgica</name>
    <dbReference type="NCBI Taxonomy" id="135487"/>
    <lineage>
        <taxon>Bacteria</taxon>
        <taxon>Bacillati</taxon>
        <taxon>Actinomycetota</taxon>
        <taxon>Actinomycetes</taxon>
        <taxon>Mycobacteriales</taxon>
        <taxon>Nocardiaceae</taxon>
        <taxon>Nocardia</taxon>
    </lineage>
</organism>
<dbReference type="Pfam" id="PF02470">
    <property type="entry name" value="MlaD"/>
    <property type="match status" value="1"/>
</dbReference>
<proteinExistence type="predicted"/>
<feature type="domain" description="Mce/MlaD" evidence="1">
    <location>
        <begin position="8"/>
        <end position="72"/>
    </location>
</feature>
<evidence type="ECO:0000313" key="3">
    <source>
        <dbReference type="Proteomes" id="UP000308349"/>
    </source>
</evidence>
<dbReference type="PANTHER" id="PTHR33371">
    <property type="entry name" value="INTERMEMBRANE PHOSPHOLIPID TRANSPORT SYSTEM BINDING PROTEIN MLAD-RELATED"/>
    <property type="match status" value="1"/>
</dbReference>